<evidence type="ECO:0000259" key="3">
    <source>
        <dbReference type="Pfam" id="PF02872"/>
    </source>
</evidence>
<dbReference type="Gene3D" id="3.90.780.10">
    <property type="entry name" value="5'-Nucleotidase, C-terminal domain"/>
    <property type="match status" value="1"/>
</dbReference>
<dbReference type="InterPro" id="IPR008334">
    <property type="entry name" value="5'-Nucleotdase_C"/>
</dbReference>
<gene>
    <name evidence="4" type="ORF">AVDCRST_MAG63-2464</name>
</gene>
<keyword evidence="2" id="KW-0732">Signal</keyword>
<organism evidence="4">
    <name type="scientific">uncultured Armatimonadetes bacterium</name>
    <dbReference type="NCBI Taxonomy" id="157466"/>
    <lineage>
        <taxon>Bacteria</taxon>
        <taxon>Bacillati</taxon>
        <taxon>Armatimonadota</taxon>
        <taxon>environmental samples</taxon>
    </lineage>
</organism>
<dbReference type="InterPro" id="IPR036907">
    <property type="entry name" value="5'-Nucleotdase_C_sf"/>
</dbReference>
<feature type="region of interest" description="Disordered" evidence="1">
    <location>
        <begin position="184"/>
        <end position="205"/>
    </location>
</feature>
<dbReference type="PANTHER" id="PTHR11575:SF24">
    <property type="entry name" value="5'-NUCLEOTIDASE"/>
    <property type="match status" value="1"/>
</dbReference>
<dbReference type="PANTHER" id="PTHR11575">
    <property type="entry name" value="5'-NUCLEOTIDASE-RELATED"/>
    <property type="match status" value="1"/>
</dbReference>
<name>A0A6J4IVJ7_9BACT</name>
<dbReference type="GO" id="GO:0009166">
    <property type="term" value="P:nucleotide catabolic process"/>
    <property type="evidence" value="ECO:0007669"/>
    <property type="project" value="InterPro"/>
</dbReference>
<dbReference type="EMBL" id="CADCTO010000321">
    <property type="protein sequence ID" value="CAA9261868.1"/>
    <property type="molecule type" value="Genomic_DNA"/>
</dbReference>
<feature type="signal peptide" evidence="2">
    <location>
        <begin position="1"/>
        <end position="22"/>
    </location>
</feature>
<proteinExistence type="predicted"/>
<evidence type="ECO:0000256" key="2">
    <source>
        <dbReference type="SAM" id="SignalP"/>
    </source>
</evidence>
<dbReference type="SUPFAM" id="SSF55816">
    <property type="entry name" value="5'-nucleotidase (syn. UDP-sugar hydrolase), C-terminal domain"/>
    <property type="match status" value="1"/>
</dbReference>
<evidence type="ECO:0000256" key="1">
    <source>
        <dbReference type="SAM" id="MobiDB-lite"/>
    </source>
</evidence>
<feature type="chain" id="PRO_5026745011" description="5'-Nucleotidase C-terminal domain-containing protein" evidence="2">
    <location>
        <begin position="23"/>
        <end position="205"/>
    </location>
</feature>
<protein>
    <recommendedName>
        <fullName evidence="3">5'-Nucleotidase C-terminal domain-containing protein</fullName>
    </recommendedName>
</protein>
<dbReference type="AlphaFoldDB" id="A0A6J4IVJ7"/>
<dbReference type="GO" id="GO:0016787">
    <property type="term" value="F:hydrolase activity"/>
    <property type="evidence" value="ECO:0007669"/>
    <property type="project" value="InterPro"/>
</dbReference>
<dbReference type="Pfam" id="PF02872">
    <property type="entry name" value="5_nucleotid_C"/>
    <property type="match status" value="1"/>
</dbReference>
<evidence type="ECO:0000313" key="4">
    <source>
        <dbReference type="EMBL" id="CAA9261868.1"/>
    </source>
</evidence>
<feature type="domain" description="5'-Nucleotidase C-terminal" evidence="3">
    <location>
        <begin position="23"/>
        <end position="165"/>
    </location>
</feature>
<sequence length="205" mass="21160">MAWLVAVLCLLIAGASAPAAWAQRITTENVGSAETEAGNILADAVRAAGGADIGFVPAVAFKPGASAPRPATPAQAAGLVEPADDRVVVLSLRGEEVLAALERSVSFAPQRSSGFLQVSGLRFVYDPGRSGKRVVSASVNGQDLKATGTYRVAMTRPLASGQQGYFQIWSGKDARDTGKTLAEALRDRGGSLSAPPEGRITARGR</sequence>
<reference evidence="4" key="1">
    <citation type="submission" date="2020-02" db="EMBL/GenBank/DDBJ databases">
        <authorList>
            <person name="Meier V. D."/>
        </authorList>
    </citation>
    <scope>NUCLEOTIDE SEQUENCE</scope>
    <source>
        <strain evidence="4">AVDCRST_MAG63</strain>
    </source>
</reference>
<accession>A0A6J4IVJ7</accession>
<dbReference type="InterPro" id="IPR006179">
    <property type="entry name" value="5_nucleotidase/apyrase"/>
</dbReference>